<dbReference type="GO" id="GO:0009279">
    <property type="term" value="C:cell outer membrane"/>
    <property type="evidence" value="ECO:0007669"/>
    <property type="project" value="UniProtKB-SubCell"/>
</dbReference>
<dbReference type="PANTHER" id="PTHR40980">
    <property type="entry name" value="PLUG DOMAIN-CONTAINING PROTEIN"/>
    <property type="match status" value="1"/>
</dbReference>
<reference evidence="5" key="1">
    <citation type="submission" date="2016-10" db="EMBL/GenBank/DDBJ databases">
        <title>Sequence of Gallionella enrichment culture.</title>
        <authorList>
            <person name="Poehlein A."/>
            <person name="Muehling M."/>
            <person name="Daniel R."/>
        </authorList>
    </citation>
    <scope>NUCLEOTIDE SEQUENCE</scope>
</reference>
<accession>A0A1J5PFD0</accession>
<dbReference type="AlphaFoldDB" id="A0A1J5PFD0"/>
<feature type="domain" description="TonB-dependent receptor-like beta-barrel" evidence="4">
    <location>
        <begin position="4"/>
        <end position="136"/>
    </location>
</feature>
<keyword evidence="2" id="KW-0472">Membrane</keyword>
<evidence type="ECO:0000256" key="2">
    <source>
        <dbReference type="ARBA" id="ARBA00023136"/>
    </source>
</evidence>
<name>A0A1J5PFD0_9ZZZZ</name>
<gene>
    <name evidence="5" type="ORF">GALL_489110</name>
</gene>
<dbReference type="EMBL" id="MLJW01004697">
    <property type="protein sequence ID" value="OIQ69488.1"/>
    <property type="molecule type" value="Genomic_DNA"/>
</dbReference>
<sequence>MLEPVNLGNAHNYGLEFSAKKFFGDVGVAANYTYTNSRITSLKRIDVINQLNPTYVNQTRPLQGQATNLGNLSLLYKNTRNGLDAQLALAYQGESIQAVSEYYGLDTWQKASLNLDLSAQKAVSKRFVIFIKVNNILNTPYELYVKQNNTANYTGISKYPYQESPNHTTVEYDQFYARYNIGVRFNLD</sequence>
<dbReference type="Pfam" id="PF00593">
    <property type="entry name" value="TonB_dep_Rec_b-barrel"/>
    <property type="match status" value="1"/>
</dbReference>
<dbReference type="PANTHER" id="PTHR40980:SF4">
    <property type="entry name" value="TONB-DEPENDENT RECEPTOR-LIKE BETA-BARREL DOMAIN-CONTAINING PROTEIN"/>
    <property type="match status" value="1"/>
</dbReference>
<comment type="subcellular location">
    <subcellularLocation>
        <location evidence="1">Cell outer membrane</location>
    </subcellularLocation>
</comment>
<organism evidence="5">
    <name type="scientific">mine drainage metagenome</name>
    <dbReference type="NCBI Taxonomy" id="410659"/>
    <lineage>
        <taxon>unclassified sequences</taxon>
        <taxon>metagenomes</taxon>
        <taxon>ecological metagenomes</taxon>
    </lineage>
</organism>
<keyword evidence="3" id="KW-0998">Cell outer membrane</keyword>
<protein>
    <recommendedName>
        <fullName evidence="4">TonB-dependent receptor-like beta-barrel domain-containing protein</fullName>
    </recommendedName>
</protein>
<dbReference type="InterPro" id="IPR036942">
    <property type="entry name" value="Beta-barrel_TonB_sf"/>
</dbReference>
<proteinExistence type="predicted"/>
<evidence type="ECO:0000313" key="5">
    <source>
        <dbReference type="EMBL" id="OIQ69488.1"/>
    </source>
</evidence>
<evidence type="ECO:0000256" key="3">
    <source>
        <dbReference type="ARBA" id="ARBA00023237"/>
    </source>
</evidence>
<dbReference type="InterPro" id="IPR000531">
    <property type="entry name" value="Beta-barrel_TonB"/>
</dbReference>
<dbReference type="SUPFAM" id="SSF56935">
    <property type="entry name" value="Porins"/>
    <property type="match status" value="1"/>
</dbReference>
<comment type="caution">
    <text evidence="5">The sequence shown here is derived from an EMBL/GenBank/DDBJ whole genome shotgun (WGS) entry which is preliminary data.</text>
</comment>
<evidence type="ECO:0000259" key="4">
    <source>
        <dbReference type="Pfam" id="PF00593"/>
    </source>
</evidence>
<dbReference type="Gene3D" id="2.40.170.20">
    <property type="entry name" value="TonB-dependent receptor, beta-barrel domain"/>
    <property type="match status" value="1"/>
</dbReference>
<evidence type="ECO:0000256" key="1">
    <source>
        <dbReference type="ARBA" id="ARBA00004442"/>
    </source>
</evidence>